<evidence type="ECO:0000256" key="1">
    <source>
        <dbReference type="ARBA" id="ARBA00022729"/>
    </source>
</evidence>
<dbReference type="InterPro" id="IPR016047">
    <property type="entry name" value="M23ase_b-sheet_dom"/>
</dbReference>
<dbReference type="CDD" id="cd12797">
    <property type="entry name" value="M23_peptidase"/>
    <property type="match status" value="1"/>
</dbReference>
<organism evidence="3 4">
    <name type="scientific">Falsiroseomonas tokyonensis</name>
    <dbReference type="NCBI Taxonomy" id="430521"/>
    <lineage>
        <taxon>Bacteria</taxon>
        <taxon>Pseudomonadati</taxon>
        <taxon>Pseudomonadota</taxon>
        <taxon>Alphaproteobacteria</taxon>
        <taxon>Acetobacterales</taxon>
        <taxon>Roseomonadaceae</taxon>
        <taxon>Falsiroseomonas</taxon>
    </lineage>
</organism>
<sequence>VAHRAVVRHSGLMIMRPSAFLALLALNMPVEALAALCPVALPVAGEFSSGFGRRHGGMHSGVDLRAPVGTPVYATLPSTVVFAGRYFDYGLMVEVQHEDGTRARYAHLARFAPGLARGTRLAMGEAIGVVGRTGRTTGPNLHVELRRGGRPIDPWPWMTRTACTSWTEVAEAGPIR</sequence>
<evidence type="ECO:0000313" key="3">
    <source>
        <dbReference type="EMBL" id="MFC3003798.1"/>
    </source>
</evidence>
<dbReference type="Proteomes" id="UP001595420">
    <property type="component" value="Unassembled WGS sequence"/>
</dbReference>
<feature type="domain" description="M23ase beta-sheet core" evidence="2">
    <location>
        <begin position="58"/>
        <end position="154"/>
    </location>
</feature>
<protein>
    <submittedName>
        <fullName evidence="3">M23 family metallopeptidase</fullName>
        <ecNumber evidence="3">3.4.24.-</ecNumber>
    </submittedName>
</protein>
<dbReference type="Pfam" id="PF01551">
    <property type="entry name" value="Peptidase_M23"/>
    <property type="match status" value="1"/>
</dbReference>
<evidence type="ECO:0000313" key="4">
    <source>
        <dbReference type="Proteomes" id="UP001595420"/>
    </source>
</evidence>
<gene>
    <name evidence="3" type="ORF">ACFOD3_28145</name>
</gene>
<dbReference type="InterPro" id="IPR050570">
    <property type="entry name" value="Cell_wall_metabolism_enzyme"/>
</dbReference>
<dbReference type="EC" id="3.4.24.-" evidence="3"/>
<dbReference type="RefSeq" id="WP_343215319.1">
    <property type="nucleotide sequence ID" value="NZ_JAFNJS010000016.1"/>
</dbReference>
<dbReference type="PANTHER" id="PTHR21666">
    <property type="entry name" value="PEPTIDASE-RELATED"/>
    <property type="match status" value="1"/>
</dbReference>
<keyword evidence="4" id="KW-1185">Reference proteome</keyword>
<name>A0ABV7C509_9PROT</name>
<dbReference type="GO" id="GO:0016787">
    <property type="term" value="F:hydrolase activity"/>
    <property type="evidence" value="ECO:0007669"/>
    <property type="project" value="UniProtKB-KW"/>
</dbReference>
<dbReference type="SUPFAM" id="SSF51261">
    <property type="entry name" value="Duplicated hybrid motif"/>
    <property type="match status" value="1"/>
</dbReference>
<accession>A0ABV7C509</accession>
<dbReference type="InterPro" id="IPR011055">
    <property type="entry name" value="Dup_hybrid_motif"/>
</dbReference>
<comment type="caution">
    <text evidence="3">The sequence shown here is derived from an EMBL/GenBank/DDBJ whole genome shotgun (WGS) entry which is preliminary data.</text>
</comment>
<keyword evidence="3" id="KW-0378">Hydrolase</keyword>
<reference evidence="4" key="1">
    <citation type="journal article" date="2019" name="Int. J. Syst. Evol. Microbiol.">
        <title>The Global Catalogue of Microorganisms (GCM) 10K type strain sequencing project: providing services to taxonomists for standard genome sequencing and annotation.</title>
        <authorList>
            <consortium name="The Broad Institute Genomics Platform"/>
            <consortium name="The Broad Institute Genome Sequencing Center for Infectious Disease"/>
            <person name="Wu L."/>
            <person name="Ma J."/>
        </authorList>
    </citation>
    <scope>NUCLEOTIDE SEQUENCE [LARGE SCALE GENOMIC DNA]</scope>
    <source>
        <strain evidence="4">CGMCC 1.16855</strain>
    </source>
</reference>
<keyword evidence="1" id="KW-0732">Signal</keyword>
<dbReference type="PANTHER" id="PTHR21666:SF289">
    <property type="entry name" value="L-ALA--D-GLU ENDOPEPTIDASE"/>
    <property type="match status" value="1"/>
</dbReference>
<proteinExistence type="predicted"/>
<dbReference type="EMBL" id="JBHRSB010000016">
    <property type="protein sequence ID" value="MFC3003798.1"/>
    <property type="molecule type" value="Genomic_DNA"/>
</dbReference>
<evidence type="ECO:0000259" key="2">
    <source>
        <dbReference type="Pfam" id="PF01551"/>
    </source>
</evidence>
<dbReference type="Gene3D" id="2.70.70.10">
    <property type="entry name" value="Glucose Permease (Domain IIA)"/>
    <property type="match status" value="1"/>
</dbReference>
<feature type="non-terminal residue" evidence="3">
    <location>
        <position position="1"/>
    </location>
</feature>